<keyword evidence="9" id="KW-1185">Reference proteome</keyword>
<reference evidence="9" key="1">
    <citation type="submission" date="2016-10" db="EMBL/GenBank/DDBJ databases">
        <authorList>
            <person name="Varghese N."/>
            <person name="Submissions S."/>
        </authorList>
    </citation>
    <scope>NUCLEOTIDE SEQUENCE [LARGE SCALE GENOMIC DNA]</scope>
    <source>
        <strain evidence="9">DSM 15282</strain>
    </source>
</reference>
<comment type="subcellular location">
    <subcellularLocation>
        <location evidence="1">Cell membrane</location>
        <topology evidence="1">Multi-pass membrane protein</topology>
    </subcellularLocation>
</comment>
<dbReference type="EMBL" id="FOVW01000003">
    <property type="protein sequence ID" value="SFO04885.1"/>
    <property type="molecule type" value="Genomic_DNA"/>
</dbReference>
<feature type="transmembrane region" description="Helical" evidence="6">
    <location>
        <begin position="20"/>
        <end position="40"/>
    </location>
</feature>
<proteinExistence type="predicted"/>
<evidence type="ECO:0000256" key="5">
    <source>
        <dbReference type="ARBA" id="ARBA00023136"/>
    </source>
</evidence>
<dbReference type="PANTHER" id="PTHR36115">
    <property type="entry name" value="PROLINE-RICH ANTIGEN HOMOLOG-RELATED"/>
    <property type="match status" value="1"/>
</dbReference>
<organism evidence="8 9">
    <name type="scientific">Algoriphagus ornithinivorans</name>
    <dbReference type="NCBI Taxonomy" id="226506"/>
    <lineage>
        <taxon>Bacteria</taxon>
        <taxon>Pseudomonadati</taxon>
        <taxon>Bacteroidota</taxon>
        <taxon>Cytophagia</taxon>
        <taxon>Cytophagales</taxon>
        <taxon>Cyclobacteriaceae</taxon>
        <taxon>Algoriphagus</taxon>
    </lineage>
</organism>
<dbReference type="GO" id="GO:0005886">
    <property type="term" value="C:plasma membrane"/>
    <property type="evidence" value="ECO:0007669"/>
    <property type="project" value="UniProtKB-SubCell"/>
</dbReference>
<evidence type="ECO:0000256" key="3">
    <source>
        <dbReference type="ARBA" id="ARBA00022692"/>
    </source>
</evidence>
<sequence>MIFINFTVYFMNWIARLLNFIIDSTAYFLLLVGSTFVFGAEVLQNQRYVLILVYFLYYFVCEALFQQTVGKKITGTKVVDCHHHNKPSLVQILIRTVSRIIPFYFISYFMSGKGLHDHFSKTILIKPN</sequence>
<dbReference type="Pfam" id="PF06271">
    <property type="entry name" value="RDD"/>
    <property type="match status" value="1"/>
</dbReference>
<name>A0A1I5E057_9BACT</name>
<evidence type="ECO:0000259" key="7">
    <source>
        <dbReference type="Pfam" id="PF06271"/>
    </source>
</evidence>
<evidence type="ECO:0000256" key="4">
    <source>
        <dbReference type="ARBA" id="ARBA00022989"/>
    </source>
</evidence>
<evidence type="ECO:0000256" key="6">
    <source>
        <dbReference type="SAM" id="Phobius"/>
    </source>
</evidence>
<evidence type="ECO:0000313" key="8">
    <source>
        <dbReference type="EMBL" id="SFO04885.1"/>
    </source>
</evidence>
<feature type="transmembrane region" description="Helical" evidence="6">
    <location>
        <begin position="46"/>
        <end position="65"/>
    </location>
</feature>
<dbReference type="InterPro" id="IPR051791">
    <property type="entry name" value="Pra-immunoreactive"/>
</dbReference>
<protein>
    <submittedName>
        <fullName evidence="8">Uncharacterized membrane protein YckC, RDD family</fullName>
    </submittedName>
</protein>
<dbReference type="InterPro" id="IPR010432">
    <property type="entry name" value="RDD"/>
</dbReference>
<keyword evidence="3 6" id="KW-0812">Transmembrane</keyword>
<evidence type="ECO:0000256" key="2">
    <source>
        <dbReference type="ARBA" id="ARBA00022475"/>
    </source>
</evidence>
<feature type="domain" description="RDD" evidence="7">
    <location>
        <begin position="13"/>
        <end position="112"/>
    </location>
</feature>
<gene>
    <name evidence="8" type="ORF">SAMN04488519_103226</name>
</gene>
<dbReference type="STRING" id="226506.SAMN04488519_103226"/>
<dbReference type="PANTHER" id="PTHR36115:SF4">
    <property type="entry name" value="MEMBRANE PROTEIN"/>
    <property type="match status" value="1"/>
</dbReference>
<dbReference type="AlphaFoldDB" id="A0A1I5E057"/>
<keyword evidence="4 6" id="KW-1133">Transmembrane helix</keyword>
<evidence type="ECO:0000313" key="9">
    <source>
        <dbReference type="Proteomes" id="UP000199564"/>
    </source>
</evidence>
<keyword evidence="5 6" id="KW-0472">Membrane</keyword>
<keyword evidence="2" id="KW-1003">Cell membrane</keyword>
<accession>A0A1I5E057</accession>
<evidence type="ECO:0000256" key="1">
    <source>
        <dbReference type="ARBA" id="ARBA00004651"/>
    </source>
</evidence>
<dbReference type="Proteomes" id="UP000199564">
    <property type="component" value="Unassembled WGS sequence"/>
</dbReference>